<gene>
    <name evidence="1" type="ORF">S12H4_03599</name>
</gene>
<evidence type="ECO:0000313" key="1">
    <source>
        <dbReference type="EMBL" id="GAI71771.1"/>
    </source>
</evidence>
<proteinExistence type="predicted"/>
<name>X1RXX5_9ZZZZ</name>
<sequence length="50" mass="5738">VGNGKKESPVLDGTPVIFDRWKVISKSITEQGFTSIRKELLWTMKWSKNT</sequence>
<organism evidence="1">
    <name type="scientific">marine sediment metagenome</name>
    <dbReference type="NCBI Taxonomy" id="412755"/>
    <lineage>
        <taxon>unclassified sequences</taxon>
        <taxon>metagenomes</taxon>
        <taxon>ecological metagenomes</taxon>
    </lineage>
</organism>
<comment type="caution">
    <text evidence="1">The sequence shown here is derived from an EMBL/GenBank/DDBJ whole genome shotgun (WGS) entry which is preliminary data.</text>
</comment>
<dbReference type="EMBL" id="BARW01001032">
    <property type="protein sequence ID" value="GAI71771.1"/>
    <property type="molecule type" value="Genomic_DNA"/>
</dbReference>
<dbReference type="AlphaFoldDB" id="X1RXX5"/>
<accession>X1RXX5</accession>
<feature type="non-terminal residue" evidence="1">
    <location>
        <position position="1"/>
    </location>
</feature>
<protein>
    <submittedName>
        <fullName evidence="1">Uncharacterized protein</fullName>
    </submittedName>
</protein>
<reference evidence="1" key="1">
    <citation type="journal article" date="2014" name="Front. Microbiol.">
        <title>High frequency of phylogenetically diverse reductive dehalogenase-homologous genes in deep subseafloor sedimentary metagenomes.</title>
        <authorList>
            <person name="Kawai M."/>
            <person name="Futagami T."/>
            <person name="Toyoda A."/>
            <person name="Takaki Y."/>
            <person name="Nishi S."/>
            <person name="Hori S."/>
            <person name="Arai W."/>
            <person name="Tsubouchi T."/>
            <person name="Morono Y."/>
            <person name="Uchiyama I."/>
            <person name="Ito T."/>
            <person name="Fujiyama A."/>
            <person name="Inagaki F."/>
            <person name="Takami H."/>
        </authorList>
    </citation>
    <scope>NUCLEOTIDE SEQUENCE</scope>
    <source>
        <strain evidence="1">Expedition CK06-06</strain>
    </source>
</reference>